<evidence type="ECO:0000313" key="6">
    <source>
        <dbReference type="Proteomes" id="UP000664914"/>
    </source>
</evidence>
<comment type="similarity">
    <text evidence="1">Belongs to the acetyltransferase family.</text>
</comment>
<dbReference type="InterPro" id="IPR016181">
    <property type="entry name" value="Acyl_CoA_acyltransferase"/>
</dbReference>
<dbReference type="Pfam" id="PF00583">
    <property type="entry name" value="Acetyltransf_1"/>
    <property type="match status" value="1"/>
</dbReference>
<protein>
    <submittedName>
        <fullName evidence="5">GNAT family N-acetyltransferase</fullName>
    </submittedName>
</protein>
<dbReference type="PROSITE" id="PS51186">
    <property type="entry name" value="GNAT"/>
    <property type="match status" value="1"/>
</dbReference>
<dbReference type="SUPFAM" id="SSF55729">
    <property type="entry name" value="Acyl-CoA N-acyltransferases (Nat)"/>
    <property type="match status" value="1"/>
</dbReference>
<dbReference type="RefSeq" id="WP_208632438.1">
    <property type="nucleotide sequence ID" value="NZ_CP059319.1"/>
</dbReference>
<evidence type="ECO:0000256" key="2">
    <source>
        <dbReference type="ARBA" id="ARBA00022679"/>
    </source>
</evidence>
<accession>A0A975D1T2</accession>
<dbReference type="AlphaFoldDB" id="A0A975D1T2"/>
<dbReference type="FunFam" id="3.40.630.30:FF:000064">
    <property type="entry name" value="GNAT family acetyltransferase"/>
    <property type="match status" value="1"/>
</dbReference>
<feature type="domain" description="N-acetyltransferase" evidence="4">
    <location>
        <begin position="4"/>
        <end position="159"/>
    </location>
</feature>
<reference evidence="5" key="2">
    <citation type="submission" date="2021-04" db="EMBL/GenBank/DDBJ databases">
        <title>Isolation and genomic analysis of the ibuprofen-degrading bacterium Sphingomonas strain MPO218.</title>
        <authorList>
            <person name="Aulestia M."/>
            <person name="Flores A."/>
            <person name="Mangas E.L."/>
            <person name="Perez-Pulido A.J."/>
            <person name="Santero E."/>
            <person name="Camacho E.M."/>
        </authorList>
    </citation>
    <scope>NUCLEOTIDE SEQUENCE</scope>
    <source>
        <strain evidence="5">MPO218</strain>
    </source>
</reference>
<evidence type="ECO:0000256" key="1">
    <source>
        <dbReference type="ARBA" id="ARBA00008694"/>
    </source>
</evidence>
<proteinExistence type="inferred from homology"/>
<evidence type="ECO:0000256" key="3">
    <source>
        <dbReference type="ARBA" id="ARBA00023315"/>
    </source>
</evidence>
<evidence type="ECO:0000259" key="4">
    <source>
        <dbReference type="PROSITE" id="PS51186"/>
    </source>
</evidence>
<dbReference type="CDD" id="cd04301">
    <property type="entry name" value="NAT_SF"/>
    <property type="match status" value="1"/>
</dbReference>
<gene>
    <name evidence="5" type="ORF">HRJ34_22480</name>
</gene>
<dbReference type="InterPro" id="IPR051016">
    <property type="entry name" value="Diverse_Substrate_AcTransf"/>
</dbReference>
<dbReference type="PANTHER" id="PTHR10545">
    <property type="entry name" value="DIAMINE N-ACETYLTRANSFERASE"/>
    <property type="match status" value="1"/>
</dbReference>
<keyword evidence="3" id="KW-0012">Acyltransferase</keyword>
<dbReference type="PANTHER" id="PTHR10545:SF29">
    <property type="entry name" value="GH14572P-RELATED"/>
    <property type="match status" value="1"/>
</dbReference>
<dbReference type="EMBL" id="CP059319">
    <property type="protein sequence ID" value="QTH21053.1"/>
    <property type="molecule type" value="Genomic_DNA"/>
</dbReference>
<evidence type="ECO:0000313" key="5">
    <source>
        <dbReference type="EMBL" id="QTH21053.1"/>
    </source>
</evidence>
<reference evidence="5" key="1">
    <citation type="submission" date="2020-07" db="EMBL/GenBank/DDBJ databases">
        <authorList>
            <person name="Camacho E."/>
        </authorList>
    </citation>
    <scope>NUCLEOTIDE SEQUENCE</scope>
    <source>
        <strain evidence="5">MPO218</strain>
    </source>
</reference>
<organism evidence="5 6">
    <name type="scientific">Rhizorhabdus wittichii</name>
    <dbReference type="NCBI Taxonomy" id="160791"/>
    <lineage>
        <taxon>Bacteria</taxon>
        <taxon>Pseudomonadati</taxon>
        <taxon>Pseudomonadota</taxon>
        <taxon>Alphaproteobacteria</taxon>
        <taxon>Sphingomonadales</taxon>
        <taxon>Sphingomonadaceae</taxon>
        <taxon>Rhizorhabdus</taxon>
    </lineage>
</organism>
<keyword evidence="2" id="KW-0808">Transferase</keyword>
<dbReference type="GO" id="GO:0008080">
    <property type="term" value="F:N-acetyltransferase activity"/>
    <property type="evidence" value="ECO:0007669"/>
    <property type="project" value="UniProtKB-ARBA"/>
</dbReference>
<sequence>MTDPIVRRARPGDEHDILRLIHALATYERAPDAVDATPEGLAALLFGEGAKVFAHVAEQDGRVVGIAVWFFNFSTWTGRHGLYLEDLFVDPDARGGGVARALFQALGREAQAHDCARIDWGVLDWNELAKGFYRRLGGRHMEGWEPWRIDGDALAALKG</sequence>
<dbReference type="Proteomes" id="UP000664914">
    <property type="component" value="Chromosome"/>
</dbReference>
<dbReference type="InterPro" id="IPR000182">
    <property type="entry name" value="GNAT_dom"/>
</dbReference>
<dbReference type="Gene3D" id="3.40.630.30">
    <property type="match status" value="1"/>
</dbReference>
<name>A0A975D1T2_9SPHN</name>